<keyword evidence="2" id="KW-0808">Transferase</keyword>
<dbReference type="EMBL" id="MAJU01000008">
    <property type="protein sequence ID" value="OCH21706.1"/>
    <property type="molecule type" value="Genomic_DNA"/>
</dbReference>
<sequence>MDRITFQKVTACEYPSLFSIYKKYFYSAIEDTFGWDEVFQTQHFADSYRKEWFEWIMFNGERLGFICVKQEQTSVHFHLLLIFEKYQNKGVGSAVMKYYQRYYSDRVTKVSLSAFKCNQKVVDFYSALGYQITGENEHFFDMERSLCFNGYLGTDSYI</sequence>
<feature type="domain" description="N-acetyltransferase" evidence="1">
    <location>
        <begin position="4"/>
        <end position="147"/>
    </location>
</feature>
<evidence type="ECO:0000259" key="1">
    <source>
        <dbReference type="PROSITE" id="PS51186"/>
    </source>
</evidence>
<dbReference type="CDD" id="cd04301">
    <property type="entry name" value="NAT_SF"/>
    <property type="match status" value="1"/>
</dbReference>
<dbReference type="AlphaFoldDB" id="A0A1B9P017"/>
<dbReference type="RefSeq" id="WP_065610310.1">
    <property type="nucleotide sequence ID" value="NZ_CAWMPN010000008.1"/>
</dbReference>
<evidence type="ECO:0000313" key="2">
    <source>
        <dbReference type="EMBL" id="OCH21706.1"/>
    </source>
</evidence>
<dbReference type="Pfam" id="PF00583">
    <property type="entry name" value="Acetyltransf_1"/>
    <property type="match status" value="1"/>
</dbReference>
<dbReference type="InterPro" id="IPR016181">
    <property type="entry name" value="Acyl_CoA_acyltransferase"/>
</dbReference>
<dbReference type="GO" id="GO:0016747">
    <property type="term" value="F:acyltransferase activity, transferring groups other than amino-acyl groups"/>
    <property type="evidence" value="ECO:0007669"/>
    <property type="project" value="InterPro"/>
</dbReference>
<reference evidence="2 3" key="1">
    <citation type="submission" date="2016-06" db="EMBL/GenBank/DDBJ databases">
        <authorList>
            <person name="Kjaerup R.B."/>
            <person name="Dalgaard T.S."/>
            <person name="Juul-Madsen H.R."/>
        </authorList>
    </citation>
    <scope>NUCLEOTIDE SEQUENCE [LARGE SCALE GENOMIC DNA]</scope>
    <source>
        <strain evidence="2 3">1S159</strain>
    </source>
</reference>
<evidence type="ECO:0000313" key="3">
    <source>
        <dbReference type="Proteomes" id="UP000093523"/>
    </source>
</evidence>
<dbReference type="STRING" id="688.A6E04_07525"/>
<dbReference type="SUPFAM" id="SSF55729">
    <property type="entry name" value="Acyl-CoA N-acyltransferases (Nat)"/>
    <property type="match status" value="1"/>
</dbReference>
<dbReference type="InterPro" id="IPR000182">
    <property type="entry name" value="GNAT_dom"/>
</dbReference>
<comment type="caution">
    <text evidence="2">The sequence shown here is derived from an EMBL/GenBank/DDBJ whole genome shotgun (WGS) entry which is preliminary data.</text>
</comment>
<dbReference type="Gene3D" id="3.40.630.30">
    <property type="match status" value="1"/>
</dbReference>
<dbReference type="OrthoDB" id="5892514at2"/>
<name>A0A1B9P017_ALILO</name>
<accession>A0A1B9P017</accession>
<protein>
    <submittedName>
        <fullName evidence="2">Histone acetyltransferase</fullName>
    </submittedName>
</protein>
<dbReference type="PROSITE" id="PS51186">
    <property type="entry name" value="GNAT"/>
    <property type="match status" value="1"/>
</dbReference>
<dbReference type="Proteomes" id="UP000093523">
    <property type="component" value="Unassembled WGS sequence"/>
</dbReference>
<organism evidence="2 3">
    <name type="scientific">Aliivibrio logei</name>
    <name type="common">Vibrio logei</name>
    <dbReference type="NCBI Taxonomy" id="688"/>
    <lineage>
        <taxon>Bacteria</taxon>
        <taxon>Pseudomonadati</taxon>
        <taxon>Pseudomonadota</taxon>
        <taxon>Gammaproteobacteria</taxon>
        <taxon>Vibrionales</taxon>
        <taxon>Vibrionaceae</taxon>
        <taxon>Aliivibrio</taxon>
    </lineage>
</organism>
<proteinExistence type="predicted"/>
<gene>
    <name evidence="2" type="ORF">A6E04_07525</name>
</gene>